<proteinExistence type="predicted"/>
<reference evidence="6 7" key="1">
    <citation type="submission" date="2021-02" db="EMBL/GenBank/DDBJ databases">
        <title>Niveibacterium changnyeongensis HC41.</title>
        <authorList>
            <person name="Kang M."/>
        </authorList>
    </citation>
    <scope>NUCLEOTIDE SEQUENCE [LARGE SCALE GENOMIC DNA]</scope>
    <source>
        <strain evidence="6 7">HC41</strain>
    </source>
</reference>
<evidence type="ECO:0000256" key="1">
    <source>
        <dbReference type="ARBA" id="ARBA00004141"/>
    </source>
</evidence>
<feature type="transmembrane region" description="Helical" evidence="5">
    <location>
        <begin position="158"/>
        <end position="178"/>
    </location>
</feature>
<keyword evidence="4 5" id="KW-0472">Membrane</keyword>
<feature type="transmembrane region" description="Helical" evidence="5">
    <location>
        <begin position="212"/>
        <end position="239"/>
    </location>
</feature>
<organism evidence="6 7">
    <name type="scientific">Niveibacterium microcysteis</name>
    <dbReference type="NCBI Taxonomy" id="2811415"/>
    <lineage>
        <taxon>Bacteria</taxon>
        <taxon>Pseudomonadati</taxon>
        <taxon>Pseudomonadota</taxon>
        <taxon>Betaproteobacteria</taxon>
        <taxon>Rhodocyclales</taxon>
        <taxon>Rhodocyclaceae</taxon>
        <taxon>Niveibacterium</taxon>
    </lineage>
</organism>
<feature type="transmembrane region" description="Helical" evidence="5">
    <location>
        <begin position="190"/>
        <end position="206"/>
    </location>
</feature>
<evidence type="ECO:0000313" key="7">
    <source>
        <dbReference type="Proteomes" id="UP000663570"/>
    </source>
</evidence>
<dbReference type="EMBL" id="CP071060">
    <property type="protein sequence ID" value="QSI79258.1"/>
    <property type="molecule type" value="Genomic_DNA"/>
</dbReference>
<evidence type="ECO:0000256" key="3">
    <source>
        <dbReference type="ARBA" id="ARBA00022989"/>
    </source>
</evidence>
<sequence length="242" mass="25046">MRDDIFRLWVYLSASPLFALSATLGAYLLALALARRLNNHPLANPVAITIVLLATGISLVGEDYQRYFEGAQFVHFLLGPATVAFAVPMAAMWSRMRRIRLALAVGLIGGGAAGAASAVLTAWALGASHETLLALIPKSVTTPIAMGITEQIGGPPSLTAVFCILTGVVGAVAGPSLLDNFGVHRPAVRGFALGTAAHGIGTARAFQEHPEAGAFAGLALGIHGLVAAMLIPLIVALWLKLV</sequence>
<dbReference type="Pfam" id="PF04172">
    <property type="entry name" value="LrgB"/>
    <property type="match status" value="1"/>
</dbReference>
<gene>
    <name evidence="6" type="ORF">JY500_15790</name>
</gene>
<evidence type="ECO:0000256" key="2">
    <source>
        <dbReference type="ARBA" id="ARBA00022692"/>
    </source>
</evidence>
<dbReference type="Proteomes" id="UP000663570">
    <property type="component" value="Chromosome"/>
</dbReference>
<dbReference type="PANTHER" id="PTHR30249:SF0">
    <property type="entry name" value="PLASTIDAL GLYCOLATE_GLYCERATE TRANSLOCATOR 1, CHLOROPLASTIC"/>
    <property type="match status" value="1"/>
</dbReference>
<keyword evidence="2 5" id="KW-0812">Transmembrane</keyword>
<feature type="transmembrane region" description="Helical" evidence="5">
    <location>
        <begin position="6"/>
        <end position="30"/>
    </location>
</feature>
<comment type="subcellular location">
    <subcellularLocation>
        <location evidence="1">Membrane</location>
        <topology evidence="1">Multi-pass membrane protein</topology>
    </subcellularLocation>
</comment>
<protein>
    <submittedName>
        <fullName evidence="6">LrgB family protein</fullName>
    </submittedName>
</protein>
<feature type="transmembrane region" description="Helical" evidence="5">
    <location>
        <begin position="101"/>
        <end position="125"/>
    </location>
</feature>
<evidence type="ECO:0000256" key="5">
    <source>
        <dbReference type="SAM" id="Phobius"/>
    </source>
</evidence>
<dbReference type="InterPro" id="IPR007300">
    <property type="entry name" value="CidB/LrgB"/>
</dbReference>
<keyword evidence="3 5" id="KW-1133">Transmembrane helix</keyword>
<dbReference type="PANTHER" id="PTHR30249">
    <property type="entry name" value="PUTATIVE SEROTONIN TRANSPORTER"/>
    <property type="match status" value="1"/>
</dbReference>
<accession>A0ABX7ME50</accession>
<name>A0ABX7ME50_9RHOO</name>
<keyword evidence="7" id="KW-1185">Reference proteome</keyword>
<feature type="transmembrane region" description="Helical" evidence="5">
    <location>
        <begin position="73"/>
        <end position="94"/>
    </location>
</feature>
<evidence type="ECO:0000313" key="6">
    <source>
        <dbReference type="EMBL" id="QSI79258.1"/>
    </source>
</evidence>
<evidence type="ECO:0000256" key="4">
    <source>
        <dbReference type="ARBA" id="ARBA00023136"/>
    </source>
</evidence>
<feature type="transmembrane region" description="Helical" evidence="5">
    <location>
        <begin position="42"/>
        <end position="61"/>
    </location>
</feature>